<evidence type="ECO:0000256" key="1">
    <source>
        <dbReference type="HAMAP-Rule" id="MF_01851"/>
    </source>
</evidence>
<dbReference type="Pfam" id="PF06335">
    <property type="entry name" value="DUF1054"/>
    <property type="match status" value="1"/>
</dbReference>
<accession>A0ABW5QC99</accession>
<organism evidence="2 3">
    <name type="scientific">Piscibacillus salipiscarius</name>
    <dbReference type="NCBI Taxonomy" id="299480"/>
    <lineage>
        <taxon>Bacteria</taxon>
        <taxon>Bacillati</taxon>
        <taxon>Bacillota</taxon>
        <taxon>Bacilli</taxon>
        <taxon>Bacillales</taxon>
        <taxon>Bacillaceae</taxon>
        <taxon>Piscibacillus</taxon>
    </lineage>
</organism>
<dbReference type="InterPro" id="IPR009403">
    <property type="entry name" value="UPF0637"/>
</dbReference>
<comment type="similarity">
    <text evidence="1">Belongs to the UPF0637 family.</text>
</comment>
<dbReference type="InterPro" id="IPR053707">
    <property type="entry name" value="UPF0637_domain_sf"/>
</dbReference>
<dbReference type="Gene3D" id="3.30.930.20">
    <property type="entry name" value="Protein of unknown function DUF1054"/>
    <property type="match status" value="1"/>
</dbReference>
<comment type="caution">
    <text evidence="2">The sequence shown here is derived from an EMBL/GenBank/DDBJ whole genome shotgun (WGS) entry which is preliminary data.</text>
</comment>
<dbReference type="HAMAP" id="MF_01851">
    <property type="entry name" value="UPF0637"/>
    <property type="match status" value="1"/>
</dbReference>
<name>A0ABW5QC99_9BACI</name>
<dbReference type="Proteomes" id="UP001597452">
    <property type="component" value="Unassembled WGS sequence"/>
</dbReference>
<evidence type="ECO:0000313" key="3">
    <source>
        <dbReference type="Proteomes" id="UP001597452"/>
    </source>
</evidence>
<reference evidence="3" key="1">
    <citation type="journal article" date="2019" name="Int. J. Syst. Evol. Microbiol.">
        <title>The Global Catalogue of Microorganisms (GCM) 10K type strain sequencing project: providing services to taxonomists for standard genome sequencing and annotation.</title>
        <authorList>
            <consortium name="The Broad Institute Genomics Platform"/>
            <consortium name="The Broad Institute Genome Sequencing Center for Infectious Disease"/>
            <person name="Wu L."/>
            <person name="Ma J."/>
        </authorList>
    </citation>
    <scope>NUCLEOTIDE SEQUENCE [LARGE SCALE GENOMIC DNA]</scope>
    <source>
        <strain evidence="3">TISTR 1571</strain>
    </source>
</reference>
<evidence type="ECO:0000313" key="2">
    <source>
        <dbReference type="EMBL" id="MFD2639631.1"/>
    </source>
</evidence>
<proteinExistence type="inferred from homology"/>
<protein>
    <recommendedName>
        <fullName evidence="1">UPF0637 protein ACFSW4_12200</fullName>
    </recommendedName>
</protein>
<dbReference type="SUPFAM" id="SSF142913">
    <property type="entry name" value="YktB/PF0168-like"/>
    <property type="match status" value="1"/>
</dbReference>
<gene>
    <name evidence="2" type="ORF">ACFSW4_12200</name>
</gene>
<dbReference type="PIRSF" id="PIRSF021332">
    <property type="entry name" value="DUF1054"/>
    <property type="match status" value="1"/>
</dbReference>
<sequence>MANFTGFNQKDFDVFKIDGLDERMEELRGRLSPKLETIATELEPTASSLTGDEMFIHVAKHARRTKNPPNDTWAALANSKRGYKKLPHFQIGMWETHVFIWFAVIYESPIKSDFAKELKANKEHILSTIPDDFVWSKDHTEPDTISHKEMKNGEFDRLVDRLENVKKAEILCGLTLDRKDSRLKNGEEFIKLCEDTFKNLSVLYDLTKTIQYN</sequence>
<dbReference type="EMBL" id="JBHUMZ010000042">
    <property type="protein sequence ID" value="MFD2639631.1"/>
    <property type="molecule type" value="Genomic_DNA"/>
</dbReference>
<dbReference type="RefSeq" id="WP_377329594.1">
    <property type="nucleotide sequence ID" value="NZ_JBHUMZ010000042.1"/>
</dbReference>
<keyword evidence="3" id="KW-1185">Reference proteome</keyword>